<evidence type="ECO:0000259" key="9">
    <source>
        <dbReference type="PROSITE" id="PS50109"/>
    </source>
</evidence>
<dbReference type="Gene3D" id="3.30.565.10">
    <property type="entry name" value="Histidine kinase-like ATPase, C-terminal domain"/>
    <property type="match status" value="1"/>
</dbReference>
<evidence type="ECO:0000259" key="10">
    <source>
        <dbReference type="PROSITE" id="PS50885"/>
    </source>
</evidence>
<dbReference type="PANTHER" id="PTHR45453">
    <property type="entry name" value="PHOSPHATE REGULON SENSOR PROTEIN PHOR"/>
    <property type="match status" value="1"/>
</dbReference>
<evidence type="ECO:0000256" key="7">
    <source>
        <dbReference type="ARBA" id="ARBA00023012"/>
    </source>
</evidence>
<dbReference type="PROSITE" id="PS50885">
    <property type="entry name" value="HAMP"/>
    <property type="match status" value="1"/>
</dbReference>
<evidence type="ECO:0000313" key="11">
    <source>
        <dbReference type="EMBL" id="MEQ2577277.1"/>
    </source>
</evidence>
<name>A0ABV1HWH3_9FIRM</name>
<dbReference type="EC" id="2.7.13.3" evidence="3"/>
<keyword evidence="4" id="KW-0597">Phosphoprotein</keyword>
<dbReference type="GO" id="GO:0005524">
    <property type="term" value="F:ATP binding"/>
    <property type="evidence" value="ECO:0007669"/>
    <property type="project" value="UniProtKB-KW"/>
</dbReference>
<feature type="domain" description="HAMP" evidence="10">
    <location>
        <begin position="198"/>
        <end position="250"/>
    </location>
</feature>
<keyword evidence="8" id="KW-0472">Membrane</keyword>
<comment type="caution">
    <text evidence="11">The sequence shown here is derived from an EMBL/GenBank/DDBJ whole genome shotgun (WGS) entry which is preliminary data.</text>
</comment>
<keyword evidence="8" id="KW-1133">Transmembrane helix</keyword>
<dbReference type="PROSITE" id="PS50109">
    <property type="entry name" value="HIS_KIN"/>
    <property type="match status" value="1"/>
</dbReference>
<evidence type="ECO:0000256" key="4">
    <source>
        <dbReference type="ARBA" id="ARBA00022553"/>
    </source>
</evidence>
<dbReference type="InterPro" id="IPR036890">
    <property type="entry name" value="HATPase_C_sf"/>
</dbReference>
<feature type="transmembrane region" description="Helical" evidence="8">
    <location>
        <begin position="20"/>
        <end position="41"/>
    </location>
</feature>
<evidence type="ECO:0000256" key="5">
    <source>
        <dbReference type="ARBA" id="ARBA00022679"/>
    </source>
</evidence>
<evidence type="ECO:0000256" key="6">
    <source>
        <dbReference type="ARBA" id="ARBA00022777"/>
    </source>
</evidence>
<dbReference type="RefSeq" id="WP_349143405.1">
    <property type="nucleotide sequence ID" value="NZ_JBBMFC010000001.1"/>
</dbReference>
<comment type="catalytic activity">
    <reaction evidence="1">
        <text>ATP + protein L-histidine = ADP + protein N-phospho-L-histidine.</text>
        <dbReference type="EC" id="2.7.13.3"/>
    </reaction>
</comment>
<feature type="transmembrane region" description="Helical" evidence="8">
    <location>
        <begin position="180"/>
        <end position="201"/>
    </location>
</feature>
<dbReference type="EMBL" id="JBBMFC010000001">
    <property type="protein sequence ID" value="MEQ2577277.1"/>
    <property type="molecule type" value="Genomic_DNA"/>
</dbReference>
<sequence>MHKIKFQGKFFKSLNFRIMLFLLLMGTVPALIIGGVFLMSYERQAMAQLSNDVKNQCQILSTQLRDGENLLKTEDEVLQGELTQLASLYDGRIIIIDQNFQIIEDTSQLEEGRIMVAEEVVRCFKGENTSHYVSGRFIEMTVPIIVENKDTKTVIGVILASASTDVIHVQMEGLTASVQMWIVVVIICALALSIILANWLIRPLQHMNRSIGGLVEGSLDGDLDIHDCTETENISDTFNLMLAKLRLVEESRQEFVSNVSHELKTPLTSMKVLADSLLMQEEVPNELYREFMQDITEEIDRENSIISDLLTLVKMDRKTQELNIAVTDVNEFMETILKRLRPIAEKANVEVVFESNRSVSAEIDASRLSLAFSNLVENAIKYNNENGWVRVTLDADHKFFYVKVSDSGMGIPQESLDYIFERFYRVDKSHSREIGGTGLGLAITKSAVVAHRGAIKVQSKLGEGTTFTVRIPLRYIV</sequence>
<dbReference type="InterPro" id="IPR003661">
    <property type="entry name" value="HisK_dim/P_dom"/>
</dbReference>
<evidence type="ECO:0000256" key="1">
    <source>
        <dbReference type="ARBA" id="ARBA00000085"/>
    </source>
</evidence>
<keyword evidence="11" id="KW-0547">Nucleotide-binding</keyword>
<dbReference type="PANTHER" id="PTHR45453:SF1">
    <property type="entry name" value="PHOSPHATE REGULON SENSOR PROTEIN PHOR"/>
    <property type="match status" value="1"/>
</dbReference>
<proteinExistence type="predicted"/>
<keyword evidence="7" id="KW-0902">Two-component regulatory system</keyword>
<organism evidence="11 12">
    <name type="scientific">Hominiventricola aquisgranensis</name>
    <dbReference type="NCBI Taxonomy" id="3133164"/>
    <lineage>
        <taxon>Bacteria</taxon>
        <taxon>Bacillati</taxon>
        <taxon>Bacillota</taxon>
        <taxon>Clostridia</taxon>
        <taxon>Lachnospirales</taxon>
        <taxon>Lachnospiraceae</taxon>
        <taxon>Hominiventricola</taxon>
    </lineage>
</organism>
<dbReference type="Pfam" id="PF00512">
    <property type="entry name" value="HisKA"/>
    <property type="match status" value="1"/>
</dbReference>
<dbReference type="InterPro" id="IPR036097">
    <property type="entry name" value="HisK_dim/P_sf"/>
</dbReference>
<dbReference type="PRINTS" id="PR00344">
    <property type="entry name" value="BCTRLSENSOR"/>
</dbReference>
<keyword evidence="5" id="KW-0808">Transferase</keyword>
<accession>A0ABV1HWH3</accession>
<dbReference type="InterPro" id="IPR050351">
    <property type="entry name" value="BphY/WalK/GraS-like"/>
</dbReference>
<dbReference type="SMART" id="SM00388">
    <property type="entry name" value="HisKA"/>
    <property type="match status" value="1"/>
</dbReference>
<dbReference type="Pfam" id="PF02518">
    <property type="entry name" value="HATPase_c"/>
    <property type="match status" value="1"/>
</dbReference>
<dbReference type="SMART" id="SM00387">
    <property type="entry name" value="HATPase_c"/>
    <property type="match status" value="1"/>
</dbReference>
<dbReference type="InterPro" id="IPR003594">
    <property type="entry name" value="HATPase_dom"/>
</dbReference>
<gene>
    <name evidence="11" type="ORF">WMO62_00285</name>
</gene>
<evidence type="ECO:0000256" key="3">
    <source>
        <dbReference type="ARBA" id="ARBA00012438"/>
    </source>
</evidence>
<dbReference type="InterPro" id="IPR005467">
    <property type="entry name" value="His_kinase_dom"/>
</dbReference>
<dbReference type="InterPro" id="IPR003660">
    <property type="entry name" value="HAMP_dom"/>
</dbReference>
<keyword evidence="11" id="KW-0067">ATP-binding</keyword>
<dbReference type="SUPFAM" id="SSF47384">
    <property type="entry name" value="Homodimeric domain of signal transducing histidine kinase"/>
    <property type="match status" value="1"/>
</dbReference>
<feature type="domain" description="Histidine kinase" evidence="9">
    <location>
        <begin position="258"/>
        <end position="475"/>
    </location>
</feature>
<protein>
    <recommendedName>
        <fullName evidence="3">histidine kinase</fullName>
        <ecNumber evidence="3">2.7.13.3</ecNumber>
    </recommendedName>
</protein>
<dbReference type="CDD" id="cd00082">
    <property type="entry name" value="HisKA"/>
    <property type="match status" value="1"/>
</dbReference>
<dbReference type="Proteomes" id="UP001470288">
    <property type="component" value="Unassembled WGS sequence"/>
</dbReference>
<dbReference type="Gene3D" id="1.10.287.130">
    <property type="match status" value="1"/>
</dbReference>
<dbReference type="CDD" id="cd00075">
    <property type="entry name" value="HATPase"/>
    <property type="match status" value="1"/>
</dbReference>
<evidence type="ECO:0000256" key="2">
    <source>
        <dbReference type="ARBA" id="ARBA00004370"/>
    </source>
</evidence>
<evidence type="ECO:0000313" key="12">
    <source>
        <dbReference type="Proteomes" id="UP001470288"/>
    </source>
</evidence>
<keyword evidence="8" id="KW-0812">Transmembrane</keyword>
<evidence type="ECO:0000256" key="8">
    <source>
        <dbReference type="SAM" id="Phobius"/>
    </source>
</evidence>
<dbReference type="SUPFAM" id="SSF55874">
    <property type="entry name" value="ATPase domain of HSP90 chaperone/DNA topoisomerase II/histidine kinase"/>
    <property type="match status" value="1"/>
</dbReference>
<keyword evidence="12" id="KW-1185">Reference proteome</keyword>
<keyword evidence="6" id="KW-0418">Kinase</keyword>
<dbReference type="Gene3D" id="6.10.340.10">
    <property type="match status" value="1"/>
</dbReference>
<reference evidence="11 12" key="1">
    <citation type="submission" date="2024-03" db="EMBL/GenBank/DDBJ databases">
        <title>Human intestinal bacterial collection.</title>
        <authorList>
            <person name="Pauvert C."/>
            <person name="Hitch T.C.A."/>
            <person name="Clavel T."/>
        </authorList>
    </citation>
    <scope>NUCLEOTIDE SEQUENCE [LARGE SCALE GENOMIC DNA]</scope>
    <source>
        <strain evidence="11 12">CLA-AA-H78B</strain>
    </source>
</reference>
<comment type="subcellular location">
    <subcellularLocation>
        <location evidence="2">Membrane</location>
    </subcellularLocation>
</comment>
<dbReference type="InterPro" id="IPR004358">
    <property type="entry name" value="Sig_transdc_His_kin-like_C"/>
</dbReference>